<reference evidence="2" key="1">
    <citation type="journal article" date="2020" name="Stud. Mycol.">
        <title>101 Dothideomycetes genomes: a test case for predicting lifestyles and emergence of pathogens.</title>
        <authorList>
            <person name="Haridas S."/>
            <person name="Albert R."/>
            <person name="Binder M."/>
            <person name="Bloem J."/>
            <person name="Labutti K."/>
            <person name="Salamov A."/>
            <person name="Andreopoulos B."/>
            <person name="Baker S."/>
            <person name="Barry K."/>
            <person name="Bills G."/>
            <person name="Bluhm B."/>
            <person name="Cannon C."/>
            <person name="Castanera R."/>
            <person name="Culley D."/>
            <person name="Daum C."/>
            <person name="Ezra D."/>
            <person name="Gonzalez J."/>
            <person name="Henrissat B."/>
            <person name="Kuo A."/>
            <person name="Liang C."/>
            <person name="Lipzen A."/>
            <person name="Lutzoni F."/>
            <person name="Magnuson J."/>
            <person name="Mondo S."/>
            <person name="Nolan M."/>
            <person name="Ohm R."/>
            <person name="Pangilinan J."/>
            <person name="Park H.-J."/>
            <person name="Ramirez L."/>
            <person name="Alfaro M."/>
            <person name="Sun H."/>
            <person name="Tritt A."/>
            <person name="Yoshinaga Y."/>
            <person name="Zwiers L.-H."/>
            <person name="Turgeon B."/>
            <person name="Goodwin S."/>
            <person name="Spatafora J."/>
            <person name="Crous P."/>
            <person name="Grigoriev I."/>
        </authorList>
    </citation>
    <scope>NUCLEOTIDE SEQUENCE</scope>
    <source>
        <strain evidence="2">Tuck. ex Michener</strain>
    </source>
</reference>
<keyword evidence="3" id="KW-1185">Reference proteome</keyword>
<dbReference type="PRINTS" id="PR00412">
    <property type="entry name" value="EPOXHYDRLASE"/>
</dbReference>
<evidence type="ECO:0000313" key="3">
    <source>
        <dbReference type="Proteomes" id="UP000800092"/>
    </source>
</evidence>
<accession>A0A6A6H383</accession>
<dbReference type="InterPro" id="IPR029058">
    <property type="entry name" value="AB_hydrolase_fold"/>
</dbReference>
<dbReference type="Proteomes" id="UP000800092">
    <property type="component" value="Unassembled WGS sequence"/>
</dbReference>
<keyword evidence="2" id="KW-0378">Hydrolase</keyword>
<sequence>MNEEKFTLKEIFTHKTSTHEFQIHWTRLGDPSKPALVFIHGFPWSSIVWQDLASALDTRYCIYLYDHPGFGQSPQTRRHGDNESDLDPTLILRAEASAALFKHWNLSKPAHVVAHDNGGLVSLRLFVEHGLKFASLCLINVVAIGPFGSPFFQLVANNQSVFQALPASFIAGLARSYIKTATHRPLGSQTEDLLVQQWQEHGSQGPARFLQDIVQAHHRAIGEVEAQYPRVGSQIPVKIIWGKNDSWIPSERASALSDALNARELVFLEDAGHLVQYDQPSKLASEITRWLTMHEQ</sequence>
<dbReference type="PRINTS" id="PR00111">
    <property type="entry name" value="ABHYDROLASE"/>
</dbReference>
<dbReference type="AlphaFoldDB" id="A0A6A6H383"/>
<dbReference type="InterPro" id="IPR000073">
    <property type="entry name" value="AB_hydrolase_1"/>
</dbReference>
<name>A0A6A6H383_VIRVR</name>
<proteinExistence type="predicted"/>
<dbReference type="PANTHER" id="PTHR43689">
    <property type="entry name" value="HYDROLASE"/>
    <property type="match status" value="1"/>
</dbReference>
<feature type="domain" description="AB hydrolase-1" evidence="1">
    <location>
        <begin position="36"/>
        <end position="284"/>
    </location>
</feature>
<dbReference type="Pfam" id="PF12697">
    <property type="entry name" value="Abhydrolase_6"/>
    <property type="match status" value="1"/>
</dbReference>
<gene>
    <name evidence="2" type="ORF">EV356DRAFT_578323</name>
</gene>
<dbReference type="SUPFAM" id="SSF53474">
    <property type="entry name" value="alpha/beta-Hydrolases"/>
    <property type="match status" value="1"/>
</dbReference>
<protein>
    <submittedName>
        <fullName evidence="2">Alpha/beta-hydrolase</fullName>
    </submittedName>
</protein>
<dbReference type="EMBL" id="ML991815">
    <property type="protein sequence ID" value="KAF2232442.1"/>
    <property type="molecule type" value="Genomic_DNA"/>
</dbReference>
<dbReference type="OrthoDB" id="6431331at2759"/>
<evidence type="ECO:0000313" key="2">
    <source>
        <dbReference type="EMBL" id="KAF2232442.1"/>
    </source>
</evidence>
<evidence type="ECO:0000259" key="1">
    <source>
        <dbReference type="Pfam" id="PF12697"/>
    </source>
</evidence>
<dbReference type="PANTHER" id="PTHR43689:SF8">
    <property type="entry name" value="ALPHA_BETA-HYDROLASES SUPERFAMILY PROTEIN"/>
    <property type="match status" value="1"/>
</dbReference>
<organism evidence="2 3">
    <name type="scientific">Viridothelium virens</name>
    <name type="common">Speckled blister lichen</name>
    <name type="synonym">Trypethelium virens</name>
    <dbReference type="NCBI Taxonomy" id="1048519"/>
    <lineage>
        <taxon>Eukaryota</taxon>
        <taxon>Fungi</taxon>
        <taxon>Dikarya</taxon>
        <taxon>Ascomycota</taxon>
        <taxon>Pezizomycotina</taxon>
        <taxon>Dothideomycetes</taxon>
        <taxon>Dothideomycetes incertae sedis</taxon>
        <taxon>Trypetheliales</taxon>
        <taxon>Trypetheliaceae</taxon>
        <taxon>Viridothelium</taxon>
    </lineage>
</organism>
<dbReference type="Gene3D" id="3.40.50.1820">
    <property type="entry name" value="alpha/beta hydrolase"/>
    <property type="match status" value="1"/>
</dbReference>
<dbReference type="InterPro" id="IPR000639">
    <property type="entry name" value="Epox_hydrolase-like"/>
</dbReference>
<dbReference type="GO" id="GO:0016787">
    <property type="term" value="F:hydrolase activity"/>
    <property type="evidence" value="ECO:0007669"/>
    <property type="project" value="UniProtKB-KW"/>
</dbReference>